<evidence type="ECO:0000313" key="2">
    <source>
        <dbReference type="EMBL" id="QRW17808.1"/>
    </source>
</evidence>
<sequence>MLGTIQIIYGGAKKFVIDAHGSRPKGVNLPLVAYKAQFRYTATYDPANLPDKTEAEQSGTNKCGTENSQSSMCQKFTSTRLAPGRGTRLMPEGTLKSAHFVKTPDYVQVTGTGDLRRLVLRLAMQEGNSIPTGLTNLASPRRLGFLNAFSAGPSGLGVQMHEWTNFQSATDFCIRACKDGPGAKQRCQHIYDLTGCEWNIPGDYGQGFTNCEAKVRFRWDSIHNRMAQPRPSDRARARLLLLTLPEPPQCARLSNRLLLGPPLFAACSNYHKPLRYWNLGHWNPNCII</sequence>
<evidence type="ECO:0000256" key="1">
    <source>
        <dbReference type="SAM" id="MobiDB-lite"/>
    </source>
</evidence>
<dbReference type="KEGG" id="rsx:RhiXN_02732"/>
<keyword evidence="2" id="KW-0430">Lectin</keyword>
<dbReference type="EMBL" id="CP059660">
    <property type="protein sequence ID" value="QRW17808.1"/>
    <property type="molecule type" value="Genomic_DNA"/>
</dbReference>
<dbReference type="GO" id="GO:0030246">
    <property type="term" value="F:carbohydrate binding"/>
    <property type="evidence" value="ECO:0007669"/>
    <property type="project" value="UniProtKB-KW"/>
</dbReference>
<dbReference type="GeneID" id="67025012"/>
<gene>
    <name evidence="2" type="ORF">RhiXN_02732</name>
</gene>
<feature type="compositionally biased region" description="Polar residues" evidence="1">
    <location>
        <begin position="56"/>
        <end position="69"/>
    </location>
</feature>
<protein>
    <submittedName>
        <fullName evidence="2">Ricin-type beta-trefoil lectin domain protein</fullName>
    </submittedName>
</protein>
<feature type="region of interest" description="Disordered" evidence="1">
    <location>
        <begin position="47"/>
        <end position="69"/>
    </location>
</feature>
<proteinExistence type="predicted"/>
<reference evidence="2" key="1">
    <citation type="submission" date="2020-05" db="EMBL/GenBank/DDBJ databases">
        <title>Evolutionary and genomic comparisons of hybrid uninucleate and nonhybrid Rhizoctonia fungi.</title>
        <authorList>
            <person name="Li C."/>
            <person name="Chen X."/>
        </authorList>
    </citation>
    <scope>NUCLEOTIDE SEQUENCE</scope>
    <source>
        <strain evidence="2">AG-1 IA</strain>
    </source>
</reference>
<evidence type="ECO:0000313" key="3">
    <source>
        <dbReference type="Proteomes" id="UP000650533"/>
    </source>
</evidence>
<organism evidence="2 3">
    <name type="scientific">Rhizoctonia solani</name>
    <dbReference type="NCBI Taxonomy" id="456999"/>
    <lineage>
        <taxon>Eukaryota</taxon>
        <taxon>Fungi</taxon>
        <taxon>Dikarya</taxon>
        <taxon>Basidiomycota</taxon>
        <taxon>Agaricomycotina</taxon>
        <taxon>Agaricomycetes</taxon>
        <taxon>Cantharellales</taxon>
        <taxon>Ceratobasidiaceae</taxon>
        <taxon>Rhizoctonia</taxon>
    </lineage>
</organism>
<dbReference type="Proteomes" id="UP000650533">
    <property type="component" value="Chromosome 3"/>
</dbReference>
<dbReference type="AlphaFoldDB" id="A0A8H8NS75"/>
<dbReference type="RefSeq" id="XP_043178045.1">
    <property type="nucleotide sequence ID" value="XM_043322549.1"/>
</dbReference>
<accession>A0A8H8NS75</accession>
<name>A0A8H8NS75_9AGAM</name>